<evidence type="ECO:0000256" key="4">
    <source>
        <dbReference type="ARBA" id="ARBA00022989"/>
    </source>
</evidence>
<feature type="transmembrane region" description="Helical" evidence="6">
    <location>
        <begin position="244"/>
        <end position="265"/>
    </location>
</feature>
<evidence type="ECO:0000313" key="7">
    <source>
        <dbReference type="EMBL" id="MFC5590382.1"/>
    </source>
</evidence>
<evidence type="ECO:0000313" key="8">
    <source>
        <dbReference type="Proteomes" id="UP001596109"/>
    </source>
</evidence>
<evidence type="ECO:0000256" key="3">
    <source>
        <dbReference type="ARBA" id="ARBA00022692"/>
    </source>
</evidence>
<comment type="caution">
    <text evidence="7">The sequence shown here is derived from an EMBL/GenBank/DDBJ whole genome shotgun (WGS) entry which is preliminary data.</text>
</comment>
<feature type="transmembrane region" description="Helical" evidence="6">
    <location>
        <begin position="135"/>
        <end position="153"/>
    </location>
</feature>
<keyword evidence="4 6" id="KW-1133">Transmembrane helix</keyword>
<proteinExistence type="inferred from homology"/>
<keyword evidence="8" id="KW-1185">Reference proteome</keyword>
<gene>
    <name evidence="7" type="ORF">ACFPRA_15870</name>
</gene>
<keyword evidence="5 6" id="KW-0472">Membrane</keyword>
<feature type="transmembrane region" description="Helical" evidence="6">
    <location>
        <begin position="285"/>
        <end position="314"/>
    </location>
</feature>
<evidence type="ECO:0000256" key="2">
    <source>
        <dbReference type="ARBA" id="ARBA00009773"/>
    </source>
</evidence>
<feature type="transmembrane region" description="Helical" evidence="6">
    <location>
        <begin position="185"/>
        <end position="211"/>
    </location>
</feature>
<sequence length="324" mass="36799">MTVFNSKHQGLQRLIIKWLPAILILAILFLVPPVAIAVIVAYFTAPILQTIRSIVKLPLTIATLIVMCLIFLLVGAFTFMTLHGLLDTLPAVERQISPFTGNTDIIAKLFTFLENNIVQYGHALLEYTVTKISTFFQQMFSLFIFLVAYFFALRESGKNRFWFLIYFPKAIRASTKKMITNGSKLIGTFLSVEFRLFLLTFLVLTVGFFFLRFESPIGTAFLISLADSLPLLGIGIFLLPMSGFFLYTGNNLIGISLIFLYFFTMTTRQMAESYMWASTFQVKPIHAFYITVCSFYLFGIPGILLTPFLLFAAIKVRRHSMFTS</sequence>
<dbReference type="InterPro" id="IPR002549">
    <property type="entry name" value="AI-2E-like"/>
</dbReference>
<evidence type="ECO:0000256" key="5">
    <source>
        <dbReference type="ARBA" id="ARBA00023136"/>
    </source>
</evidence>
<protein>
    <submittedName>
        <fullName evidence="7">AI-2E family transporter</fullName>
    </submittedName>
</protein>
<dbReference type="RefSeq" id="WP_381436745.1">
    <property type="nucleotide sequence ID" value="NZ_JBHSNO010000008.1"/>
</dbReference>
<reference evidence="8" key="1">
    <citation type="journal article" date="2019" name="Int. J. Syst. Evol. Microbiol.">
        <title>The Global Catalogue of Microorganisms (GCM) 10K type strain sequencing project: providing services to taxonomists for standard genome sequencing and annotation.</title>
        <authorList>
            <consortium name="The Broad Institute Genomics Platform"/>
            <consortium name="The Broad Institute Genome Sequencing Center for Infectious Disease"/>
            <person name="Wu L."/>
            <person name="Ma J."/>
        </authorList>
    </citation>
    <scope>NUCLEOTIDE SEQUENCE [LARGE SCALE GENOMIC DNA]</scope>
    <source>
        <strain evidence="8">CGMCC 4.1434</strain>
    </source>
</reference>
<keyword evidence="3 6" id="KW-0812">Transmembrane</keyword>
<dbReference type="EMBL" id="JBHSNO010000008">
    <property type="protein sequence ID" value="MFC5590382.1"/>
    <property type="molecule type" value="Genomic_DNA"/>
</dbReference>
<organism evidence="7 8">
    <name type="scientific">Sporosarcina soli</name>
    <dbReference type="NCBI Taxonomy" id="334736"/>
    <lineage>
        <taxon>Bacteria</taxon>
        <taxon>Bacillati</taxon>
        <taxon>Bacillota</taxon>
        <taxon>Bacilli</taxon>
        <taxon>Bacillales</taxon>
        <taxon>Caryophanaceae</taxon>
        <taxon>Sporosarcina</taxon>
    </lineage>
</organism>
<comment type="similarity">
    <text evidence="2">Belongs to the autoinducer-2 exporter (AI-2E) (TC 2.A.86) family.</text>
</comment>
<evidence type="ECO:0000256" key="6">
    <source>
        <dbReference type="SAM" id="Phobius"/>
    </source>
</evidence>
<dbReference type="Proteomes" id="UP001596109">
    <property type="component" value="Unassembled WGS sequence"/>
</dbReference>
<dbReference type="Pfam" id="PF01594">
    <property type="entry name" value="AI-2E_transport"/>
    <property type="match status" value="1"/>
</dbReference>
<name>A0ABW0TM00_9BACL</name>
<comment type="subcellular location">
    <subcellularLocation>
        <location evidence="1">Membrane</location>
        <topology evidence="1">Multi-pass membrane protein</topology>
    </subcellularLocation>
</comment>
<feature type="transmembrane region" description="Helical" evidence="6">
    <location>
        <begin position="57"/>
        <end position="80"/>
    </location>
</feature>
<evidence type="ECO:0000256" key="1">
    <source>
        <dbReference type="ARBA" id="ARBA00004141"/>
    </source>
</evidence>
<feature type="transmembrane region" description="Helical" evidence="6">
    <location>
        <begin position="217"/>
        <end position="239"/>
    </location>
</feature>
<accession>A0ABW0TM00</accession>
<feature type="transmembrane region" description="Helical" evidence="6">
    <location>
        <begin position="20"/>
        <end position="45"/>
    </location>
</feature>